<dbReference type="PANTHER" id="PTHR31689">
    <property type="entry name" value="DIAMINOPIMELATE EPIMERASE, CHLOROPLASTIC"/>
    <property type="match status" value="1"/>
</dbReference>
<evidence type="ECO:0000256" key="6">
    <source>
        <dbReference type="ARBA" id="ARBA00023235"/>
    </source>
</evidence>
<feature type="binding site" evidence="8">
    <location>
        <begin position="210"/>
        <end position="211"/>
    </location>
    <ligand>
        <name>substrate</name>
    </ligand>
</feature>
<feature type="active site" evidence="9">
    <location>
        <position position="70"/>
    </location>
</feature>
<keyword evidence="8" id="KW-0963">Cytoplasm</keyword>
<feature type="binding site" evidence="8">
    <location>
        <position position="159"/>
    </location>
    <ligand>
        <name>substrate</name>
    </ligand>
</feature>
<evidence type="ECO:0000313" key="11">
    <source>
        <dbReference type="Proteomes" id="UP001597282"/>
    </source>
</evidence>
<keyword evidence="6 8" id="KW-0413">Isomerase</keyword>
<keyword evidence="11" id="KW-1185">Reference proteome</keyword>
<dbReference type="InterPro" id="IPR018510">
    <property type="entry name" value="DAP_epimerase_AS"/>
</dbReference>
<dbReference type="NCBIfam" id="TIGR00652">
    <property type="entry name" value="DapF"/>
    <property type="match status" value="1"/>
</dbReference>
<dbReference type="HAMAP" id="MF_00197">
    <property type="entry name" value="DAP_epimerase"/>
    <property type="match status" value="1"/>
</dbReference>
<evidence type="ECO:0000256" key="5">
    <source>
        <dbReference type="ARBA" id="ARBA00023154"/>
    </source>
</evidence>
<evidence type="ECO:0000313" key="10">
    <source>
        <dbReference type="EMBL" id="MFD1426668.1"/>
    </source>
</evidence>
<accession>A0ABW4C9V6</accession>
<feature type="binding site" evidence="8">
    <location>
        <begin position="71"/>
        <end position="72"/>
    </location>
    <ligand>
        <name>substrate</name>
    </ligand>
</feature>
<comment type="caution">
    <text evidence="8">Lacks conserved residue(s) required for the propagation of feature annotation.</text>
</comment>
<dbReference type="RefSeq" id="WP_380164231.1">
    <property type="nucleotide sequence ID" value="NZ_JBHTNU010000005.1"/>
</dbReference>
<dbReference type="EMBL" id="JBHTNU010000005">
    <property type="protein sequence ID" value="MFD1426668.1"/>
    <property type="molecule type" value="Genomic_DNA"/>
</dbReference>
<name>A0ABW4C9V6_9BACL</name>
<evidence type="ECO:0000256" key="1">
    <source>
        <dbReference type="ARBA" id="ARBA00005196"/>
    </source>
</evidence>
<comment type="subcellular location">
    <subcellularLocation>
        <location evidence="8">Cytoplasm</location>
    </subcellularLocation>
</comment>
<evidence type="ECO:0000256" key="4">
    <source>
        <dbReference type="ARBA" id="ARBA00022605"/>
    </source>
</evidence>
<evidence type="ECO:0000256" key="9">
    <source>
        <dbReference type="PROSITE-ProRule" id="PRU10125"/>
    </source>
</evidence>
<feature type="site" description="Could be important to modulate the pK values of the two catalytic cysteine residues" evidence="8">
    <location>
        <position position="161"/>
    </location>
</feature>
<feature type="active site" description="Proton donor" evidence="8">
    <location>
        <position position="70"/>
    </location>
</feature>
<dbReference type="GO" id="GO:0008837">
    <property type="term" value="F:diaminopimelate epimerase activity"/>
    <property type="evidence" value="ECO:0007669"/>
    <property type="project" value="UniProtKB-EC"/>
</dbReference>
<keyword evidence="4 8" id="KW-0028">Amino-acid biosynthesis</keyword>
<feature type="binding site" evidence="8">
    <location>
        <position position="192"/>
    </location>
    <ligand>
        <name>substrate</name>
    </ligand>
</feature>
<evidence type="ECO:0000256" key="3">
    <source>
        <dbReference type="ARBA" id="ARBA00013080"/>
    </source>
</evidence>
<feature type="active site" description="Proton acceptor" evidence="8">
    <location>
        <position position="219"/>
    </location>
</feature>
<dbReference type="SUPFAM" id="SSF54506">
    <property type="entry name" value="Diaminopimelate epimerase-like"/>
    <property type="match status" value="2"/>
</dbReference>
<reference evidence="11" key="1">
    <citation type="journal article" date="2019" name="Int. J. Syst. Evol. Microbiol.">
        <title>The Global Catalogue of Microorganisms (GCM) 10K type strain sequencing project: providing services to taxonomists for standard genome sequencing and annotation.</title>
        <authorList>
            <consortium name="The Broad Institute Genomics Platform"/>
            <consortium name="The Broad Institute Genome Sequencing Center for Infectious Disease"/>
            <person name="Wu L."/>
            <person name="Ma J."/>
        </authorList>
    </citation>
    <scope>NUCLEOTIDE SEQUENCE [LARGE SCALE GENOMIC DNA]</scope>
    <source>
        <strain evidence="11">S1</strain>
    </source>
</reference>
<gene>
    <name evidence="8 10" type="primary">dapF</name>
    <name evidence="10" type="ORF">ACFQ4Y_06895</name>
</gene>
<proteinExistence type="inferred from homology"/>
<keyword evidence="5 8" id="KW-0457">Lysine biosynthesis</keyword>
<feature type="binding site" evidence="8">
    <location>
        <position position="61"/>
    </location>
    <ligand>
        <name>substrate</name>
    </ligand>
</feature>
<dbReference type="EC" id="5.1.1.7" evidence="3 8"/>
<comment type="similarity">
    <text evidence="2 8">Belongs to the diaminopimelate epimerase family.</text>
</comment>
<dbReference type="InterPro" id="IPR001653">
    <property type="entry name" value="DAP_epimerase_DapF"/>
</dbReference>
<dbReference type="Pfam" id="PF01678">
    <property type="entry name" value="DAP_epimerase"/>
    <property type="match status" value="2"/>
</dbReference>
<comment type="pathway">
    <text evidence="1 8">Amino-acid biosynthesis; L-lysine biosynthesis via DAP pathway; DL-2,6-diaminopimelate from LL-2,6-diaminopimelate: step 1/1.</text>
</comment>
<feature type="binding site" evidence="8">
    <location>
        <begin position="220"/>
        <end position="221"/>
    </location>
    <ligand>
        <name>substrate</name>
    </ligand>
</feature>
<organism evidence="10 11">
    <name type="scientific">Kroppenstedtia sanguinis</name>
    <dbReference type="NCBI Taxonomy" id="1380684"/>
    <lineage>
        <taxon>Bacteria</taxon>
        <taxon>Bacillati</taxon>
        <taxon>Bacillota</taxon>
        <taxon>Bacilli</taxon>
        <taxon>Bacillales</taxon>
        <taxon>Thermoactinomycetaceae</taxon>
        <taxon>Kroppenstedtia</taxon>
    </lineage>
</organism>
<comment type="subunit">
    <text evidence="8">Homodimer.</text>
</comment>
<comment type="function">
    <text evidence="8">Catalyzes the stereoinversion of LL-2,6-diaminopimelate (L,L-DAP) to meso-diaminopimelate (meso-DAP), a precursor of L-lysine and an essential component of the bacterial peptidoglycan.</text>
</comment>
<feature type="site" description="Could be important to modulate the pK values of the two catalytic cysteine residues" evidence="8">
    <location>
        <position position="210"/>
    </location>
</feature>
<dbReference type="PANTHER" id="PTHR31689:SF0">
    <property type="entry name" value="DIAMINOPIMELATE EPIMERASE"/>
    <property type="match status" value="1"/>
</dbReference>
<comment type="catalytic activity">
    <reaction evidence="7 8">
        <text>(2S,6S)-2,6-diaminopimelate = meso-2,6-diaminopimelate</text>
        <dbReference type="Rhea" id="RHEA:15393"/>
        <dbReference type="ChEBI" id="CHEBI:57609"/>
        <dbReference type="ChEBI" id="CHEBI:57791"/>
        <dbReference type="EC" id="5.1.1.7"/>
    </reaction>
</comment>
<comment type="caution">
    <text evidence="10">The sequence shown here is derived from an EMBL/GenBank/DDBJ whole genome shotgun (WGS) entry which is preliminary data.</text>
</comment>
<protein>
    <recommendedName>
        <fullName evidence="3 8">Diaminopimelate epimerase</fullName>
        <shortName evidence="8">DAP epimerase</shortName>
        <ecNumber evidence="3 8">5.1.1.7</ecNumber>
    </recommendedName>
    <alternativeName>
        <fullName evidence="8">PLP-independent amino acid racemase</fullName>
    </alternativeName>
</protein>
<dbReference type="Proteomes" id="UP001597282">
    <property type="component" value="Unassembled WGS sequence"/>
</dbReference>
<evidence type="ECO:0000256" key="7">
    <source>
        <dbReference type="ARBA" id="ARBA00051712"/>
    </source>
</evidence>
<dbReference type="Gene3D" id="3.10.310.10">
    <property type="entry name" value="Diaminopimelate Epimerase, Chain A, domain 1"/>
    <property type="match status" value="2"/>
</dbReference>
<dbReference type="PROSITE" id="PS01326">
    <property type="entry name" value="DAP_EPIMERASE"/>
    <property type="match status" value="1"/>
</dbReference>
<sequence length="282" mass="31139">MRFTKMHGLGNDFIVVTADALPEGAPQLARRLCDRRFGVGADGWVFLLPSQTGDLRMRILNADGSEAEQCGNAVRCVAKYYYERISGAKKEITVETQAGLQRIWLQTDGSQVESICVDMGQPILEANRVPVAREGERVVDHPLQIEKESFRLTAVSMGNPHAVVFVNDAAAFPVETWGPRLENHPLFPNKTNVEFVTVHSPQELEMRVWERGVGPTLACGTGACASLVAAVLNGIADRRARVHLKGGDLEIEWREAEDRVYMTGPAQMVFEGEWNEGSKGIH</sequence>
<evidence type="ECO:0000256" key="8">
    <source>
        <dbReference type="HAMAP-Rule" id="MF_00197"/>
    </source>
</evidence>
<feature type="binding site" evidence="8">
    <location>
        <position position="11"/>
    </location>
    <ligand>
        <name>substrate</name>
    </ligand>
</feature>
<evidence type="ECO:0000256" key="2">
    <source>
        <dbReference type="ARBA" id="ARBA00010219"/>
    </source>
</evidence>